<feature type="repeat" description="TPR" evidence="3">
    <location>
        <begin position="160"/>
        <end position="193"/>
    </location>
</feature>
<evidence type="ECO:0000313" key="8">
    <source>
        <dbReference type="Proteomes" id="UP000601108"/>
    </source>
</evidence>
<dbReference type="Pfam" id="PF13181">
    <property type="entry name" value="TPR_8"/>
    <property type="match status" value="2"/>
</dbReference>
<dbReference type="InterPro" id="IPR019734">
    <property type="entry name" value="TPR_rpt"/>
</dbReference>
<reference evidence="7 8" key="1">
    <citation type="journal article" date="2014" name="Int. J. Syst. Evol. Microbiol.">
        <title>Complete genome sequence of Corynebacterium casei LMG S-19264T (=DSM 44701T), isolated from a smear-ripened cheese.</title>
        <authorList>
            <consortium name="US DOE Joint Genome Institute (JGI-PGF)"/>
            <person name="Walter F."/>
            <person name="Albersmeier A."/>
            <person name="Kalinowski J."/>
            <person name="Ruckert C."/>
        </authorList>
    </citation>
    <scope>NUCLEOTIDE SEQUENCE [LARGE SCALE GENOMIC DNA]</scope>
    <source>
        <strain evidence="7 8">KCTC 12285</strain>
    </source>
</reference>
<dbReference type="PANTHER" id="PTHR45641:SF19">
    <property type="entry name" value="NEPHROCYSTIN-3"/>
    <property type="match status" value="1"/>
</dbReference>
<dbReference type="SUPFAM" id="SSF48452">
    <property type="entry name" value="TPR-like"/>
    <property type="match status" value="2"/>
</dbReference>
<feature type="signal peptide" evidence="5">
    <location>
        <begin position="1"/>
        <end position="27"/>
    </location>
</feature>
<dbReference type="InterPro" id="IPR024983">
    <property type="entry name" value="CHAT_dom"/>
</dbReference>
<feature type="repeat" description="TPR" evidence="3">
    <location>
        <begin position="452"/>
        <end position="485"/>
    </location>
</feature>
<keyword evidence="5" id="KW-0732">Signal</keyword>
<evidence type="ECO:0000256" key="3">
    <source>
        <dbReference type="PROSITE-ProRule" id="PRU00339"/>
    </source>
</evidence>
<protein>
    <recommendedName>
        <fullName evidence="6">CHAT domain-containing protein</fullName>
    </recommendedName>
</protein>
<comment type="caution">
    <text evidence="7">The sequence shown here is derived from an EMBL/GenBank/DDBJ whole genome shotgun (WGS) entry which is preliminary data.</text>
</comment>
<dbReference type="PANTHER" id="PTHR45641">
    <property type="entry name" value="TETRATRICOPEPTIDE REPEAT PROTEIN (AFU_ORTHOLOGUE AFUA_6G03870)"/>
    <property type="match status" value="1"/>
</dbReference>
<evidence type="ECO:0000256" key="5">
    <source>
        <dbReference type="SAM" id="SignalP"/>
    </source>
</evidence>
<keyword evidence="2 3" id="KW-0802">TPR repeat</keyword>
<dbReference type="EMBL" id="BMWS01000003">
    <property type="protein sequence ID" value="GGX07627.1"/>
    <property type="molecule type" value="Genomic_DNA"/>
</dbReference>
<feature type="repeat" description="TPR" evidence="3">
    <location>
        <begin position="326"/>
        <end position="359"/>
    </location>
</feature>
<sequence length="1091" mass="125051">MKPIFSFFNTFCLVVVFFITSLHTINAQTAKDTLLAYQYYQKADSLFADRKLNDAITYYQKALPIYKKAKAWERVASCYNQISENQWRSRKLEESLTNAKKALEISTTYLAKNNIEAAIANSNMGSTYYEKSDLKTSLIYHQKSLAIKQKMFPVDDKGIAVTYSNLGILYNAISEYEKAISFHQKSLDINIKLFGEEHTRVGIDYYNLANTSSNLEKHSQALNFYQKNLDITIKNKGSNHILVGYSYVGLASYFNDLKQYDNSLSYYQKALSIFQKHESLYPLFVSYINIGLVLTNKGEYSNALLYHQKGLNIGLKIVNKNHPSLGLSYWNIGFIYDKKEEKDIALDYYQKALEISKYNYGENHVDIGDLYINIGSSYMDKKDYEKSLAYYTNALNIYKKVFKDENSEHSKSYLSLSILYLKQDNYEEALVNAKKSLKILEYLYGEQNLIAVESLNQIGTVYTKLENFQEAIVYFDKAILANTKKEERINPKSVFDPNRYYNVNQLLETLQGKAKTFQSRYLKTKNISDLDQSLSIYEQADTIINHIRQSFQDYQDKISFGNIAKEVYQGAIEAQILLYKHKENQKALEQAFYYAEKSKANTLIDLLNDSNAKNYTGLPADLVELEKSLRVDRAFYQSNISKEQSNTNQDTSKIQEYENKLFDINRKQDSVTKILEKNYPKYYQLKYQNNIVSVKQIQKQLEDNTTLLEFFTADSTTYAFTISKNDMAVHELVTPQLTDKVEALRASVISKDVATYKKQAHLLYTTLIAPVANTLVGDNLIIIPDASLWHLNFDLLLTKKDDSNNPALLSYMLREYAITYANSANLLFQDFKNDLQTKTNPECLAFSFSDSTQITQAQTMRLAALRNTGADLPGTRKEIKAISNIIDGEYYFGSNAIEANFKKNADRYAIIHLALHGEVDNEHPENSKLFFTKTKDTLEDNNLYSHELFALDIPAELAVLSACNTGTGKIAKGEGIMSLGTAFQYAGTKSLLLTSWEVSDKTTPEIMQYFYTNLKAGMNKGKALQQAKLQYLTTANINRTYPFYWGGFYLVGNPDPMHFADNTLVYWILGLGILSILVFVGWQYRQRLKNR</sequence>
<dbReference type="Pfam" id="PF12770">
    <property type="entry name" value="CHAT"/>
    <property type="match status" value="1"/>
</dbReference>
<keyword evidence="4" id="KW-0812">Transmembrane</keyword>
<gene>
    <name evidence="7" type="ORF">GCM10007384_06620</name>
</gene>
<dbReference type="Proteomes" id="UP000601108">
    <property type="component" value="Unassembled WGS sequence"/>
</dbReference>
<dbReference type="SMART" id="SM00028">
    <property type="entry name" value="TPR"/>
    <property type="match status" value="11"/>
</dbReference>
<dbReference type="SUPFAM" id="SSF81901">
    <property type="entry name" value="HCP-like"/>
    <property type="match status" value="1"/>
</dbReference>
<feature type="domain" description="CHAT" evidence="6">
    <location>
        <begin position="758"/>
        <end position="1053"/>
    </location>
</feature>
<organism evidence="7 8">
    <name type="scientific">Aquimarina muelleri</name>
    <dbReference type="NCBI Taxonomy" id="279356"/>
    <lineage>
        <taxon>Bacteria</taxon>
        <taxon>Pseudomonadati</taxon>
        <taxon>Bacteroidota</taxon>
        <taxon>Flavobacteriia</taxon>
        <taxon>Flavobacteriales</taxon>
        <taxon>Flavobacteriaceae</taxon>
        <taxon>Aquimarina</taxon>
    </lineage>
</organism>
<feature type="transmembrane region" description="Helical" evidence="4">
    <location>
        <begin position="1064"/>
        <end position="1082"/>
    </location>
</feature>
<dbReference type="AlphaFoldDB" id="A0A918JSF5"/>
<proteinExistence type="predicted"/>
<dbReference type="Pfam" id="PF13424">
    <property type="entry name" value="TPR_12"/>
    <property type="match status" value="4"/>
</dbReference>
<dbReference type="InterPro" id="IPR011990">
    <property type="entry name" value="TPR-like_helical_dom_sf"/>
</dbReference>
<keyword evidence="4" id="KW-1133">Transmembrane helix</keyword>
<evidence type="ECO:0000256" key="1">
    <source>
        <dbReference type="ARBA" id="ARBA00022737"/>
    </source>
</evidence>
<accession>A0A918JSF5</accession>
<evidence type="ECO:0000259" key="6">
    <source>
        <dbReference type="Pfam" id="PF12770"/>
    </source>
</evidence>
<dbReference type="Gene3D" id="1.25.40.10">
    <property type="entry name" value="Tetratricopeptide repeat domain"/>
    <property type="match status" value="4"/>
</dbReference>
<name>A0A918JSF5_9FLAO</name>
<feature type="repeat" description="TPR" evidence="3">
    <location>
        <begin position="410"/>
        <end position="443"/>
    </location>
</feature>
<evidence type="ECO:0000313" key="7">
    <source>
        <dbReference type="EMBL" id="GGX07627.1"/>
    </source>
</evidence>
<keyword evidence="4" id="KW-0472">Membrane</keyword>
<feature type="repeat" description="TPR" evidence="3">
    <location>
        <begin position="244"/>
        <end position="277"/>
    </location>
</feature>
<feature type="repeat" description="TPR" evidence="3">
    <location>
        <begin position="368"/>
        <end position="401"/>
    </location>
</feature>
<keyword evidence="1" id="KW-0677">Repeat</keyword>
<keyword evidence="8" id="KW-1185">Reference proteome</keyword>
<feature type="chain" id="PRO_5036920167" description="CHAT domain-containing protein" evidence="5">
    <location>
        <begin position="28"/>
        <end position="1091"/>
    </location>
</feature>
<evidence type="ECO:0000256" key="4">
    <source>
        <dbReference type="SAM" id="Phobius"/>
    </source>
</evidence>
<dbReference type="PROSITE" id="PS50005">
    <property type="entry name" value="TPR"/>
    <property type="match status" value="6"/>
</dbReference>
<dbReference type="RefSeq" id="WP_027411910.1">
    <property type="nucleotide sequence ID" value="NZ_BMWS01000003.1"/>
</dbReference>
<evidence type="ECO:0000256" key="2">
    <source>
        <dbReference type="ARBA" id="ARBA00022803"/>
    </source>
</evidence>